<dbReference type="Proteomes" id="UP000742098">
    <property type="component" value="Unassembled WGS sequence"/>
</dbReference>
<accession>A0A921H0M8</accession>
<gene>
    <name evidence="1" type="ORF">K8V05_01220</name>
</gene>
<evidence type="ECO:0000313" key="2">
    <source>
        <dbReference type="Proteomes" id="UP000742098"/>
    </source>
</evidence>
<reference evidence="1" key="2">
    <citation type="submission" date="2021-09" db="EMBL/GenBank/DDBJ databases">
        <authorList>
            <person name="Gilroy R."/>
        </authorList>
    </citation>
    <scope>NUCLEOTIDE SEQUENCE</scope>
    <source>
        <strain evidence="1">6966</strain>
    </source>
</reference>
<dbReference type="AlphaFoldDB" id="A0A921H0M8"/>
<evidence type="ECO:0000313" key="1">
    <source>
        <dbReference type="EMBL" id="HJF69359.1"/>
    </source>
</evidence>
<dbReference type="Pfam" id="PF16132">
    <property type="entry name" value="DUF4843"/>
    <property type="match status" value="1"/>
</dbReference>
<reference evidence="1" key="1">
    <citation type="journal article" date="2021" name="PeerJ">
        <title>Extensive microbial diversity within the chicken gut microbiome revealed by metagenomics and culture.</title>
        <authorList>
            <person name="Gilroy R."/>
            <person name="Ravi A."/>
            <person name="Getino M."/>
            <person name="Pursley I."/>
            <person name="Horton D.L."/>
            <person name="Alikhan N.F."/>
            <person name="Baker D."/>
            <person name="Gharbi K."/>
            <person name="Hall N."/>
            <person name="Watson M."/>
            <person name="Adriaenssens E.M."/>
            <person name="Foster-Nyarko E."/>
            <person name="Jarju S."/>
            <person name="Secka A."/>
            <person name="Antonio M."/>
            <person name="Oren A."/>
            <person name="Chaudhuri R.R."/>
            <person name="La Ragione R."/>
            <person name="Hildebrand F."/>
            <person name="Pallen M.J."/>
        </authorList>
    </citation>
    <scope>NUCLEOTIDE SEQUENCE</scope>
    <source>
        <strain evidence="1">6966</strain>
    </source>
</reference>
<dbReference type="PROSITE" id="PS51257">
    <property type="entry name" value="PROKAR_LIPOPROTEIN"/>
    <property type="match status" value="1"/>
</dbReference>
<proteinExistence type="predicted"/>
<organism evidence="1 2">
    <name type="scientific">Butyricimonas virosa</name>
    <dbReference type="NCBI Taxonomy" id="544645"/>
    <lineage>
        <taxon>Bacteria</taxon>
        <taxon>Pseudomonadati</taxon>
        <taxon>Bacteroidota</taxon>
        <taxon>Bacteroidia</taxon>
        <taxon>Bacteroidales</taxon>
        <taxon>Odoribacteraceae</taxon>
        <taxon>Butyricimonas</taxon>
    </lineage>
</organism>
<sequence length="231" mass="26668">MKNKIFVIWIIALVWVGCDRREIPTFDTKEYYIEFENATVDSTIFTFIYHPTADYYDLPIVMQIAGEAAGRDLAYKLSVNEKLSSAEVKHYTMPEKTVIRAGHYQDTCYLRLNKTEDLDGRKIRLVLYLEETSDFAVGKQENAAFIIQFSNTVDRPAWWDSTIEQYYLGTYSEKKFILFLQVTEADLTGASDSQKRAVALKFKQYLIDHKGEPETLENNGQPMTVPVRGLE</sequence>
<protein>
    <submittedName>
        <fullName evidence="1">DUF4843 domain-containing protein</fullName>
    </submittedName>
</protein>
<comment type="caution">
    <text evidence="1">The sequence shown here is derived from an EMBL/GenBank/DDBJ whole genome shotgun (WGS) entry which is preliminary data.</text>
</comment>
<dbReference type="EMBL" id="DYVS01000023">
    <property type="protein sequence ID" value="HJF69359.1"/>
    <property type="molecule type" value="Genomic_DNA"/>
</dbReference>
<dbReference type="InterPro" id="IPR032299">
    <property type="entry name" value="DUF4843"/>
</dbReference>
<name>A0A921H0M8_9BACT</name>